<accession>A0A0R2A7N3</accession>
<sequence length="138" mass="15986">MNENNIIYPDLVEHSYQIMKSQGVQITKAKLYKKLVKSGMLDKYGQPTQMALDEGLVDTYTRLDDGTYQPKSLETFKQDNPMYADYADNHFTWIDGKGWAVDEYVIRAEANDIINDPNSTQEQRQTAYDMLKYASHED</sequence>
<dbReference type="Proteomes" id="UP000051733">
    <property type="component" value="Unassembled WGS sequence"/>
</dbReference>
<dbReference type="AlphaFoldDB" id="A0A0R2A7N3"/>
<gene>
    <name evidence="1" type="ORF">FC26_GL002007</name>
</gene>
<evidence type="ECO:0000313" key="1">
    <source>
        <dbReference type="EMBL" id="KRM62434.1"/>
    </source>
</evidence>
<dbReference type="PATRIC" id="fig|1423813.3.peg.2043"/>
<keyword evidence="2" id="KW-1185">Reference proteome</keyword>
<proteinExistence type="predicted"/>
<reference evidence="1 2" key="1">
    <citation type="journal article" date="2015" name="Genome Announc.">
        <title>Expanding the biotechnology potential of lactobacilli through comparative genomics of 213 strains and associated genera.</title>
        <authorList>
            <person name="Sun Z."/>
            <person name="Harris H.M."/>
            <person name="McCann A."/>
            <person name="Guo C."/>
            <person name="Argimon S."/>
            <person name="Zhang W."/>
            <person name="Yang X."/>
            <person name="Jeffery I.B."/>
            <person name="Cooney J.C."/>
            <person name="Kagawa T.F."/>
            <person name="Liu W."/>
            <person name="Song Y."/>
            <person name="Salvetti E."/>
            <person name="Wrobel A."/>
            <person name="Rasinkangas P."/>
            <person name="Parkhill J."/>
            <person name="Rea M.C."/>
            <person name="O'Sullivan O."/>
            <person name="Ritari J."/>
            <person name="Douillard F.P."/>
            <person name="Paul Ross R."/>
            <person name="Yang R."/>
            <person name="Briner A.E."/>
            <person name="Felis G.E."/>
            <person name="de Vos W.M."/>
            <person name="Barrangou R."/>
            <person name="Klaenhammer T.R."/>
            <person name="Caufield P.W."/>
            <person name="Cui Y."/>
            <person name="Zhang H."/>
            <person name="O'Toole P.W."/>
        </authorList>
    </citation>
    <scope>NUCLEOTIDE SEQUENCE [LARGE SCALE GENOMIC DNA]</scope>
    <source>
        <strain evidence="1 2">DSM 20634</strain>
    </source>
</reference>
<evidence type="ECO:0000313" key="2">
    <source>
        <dbReference type="Proteomes" id="UP000051733"/>
    </source>
</evidence>
<protein>
    <submittedName>
        <fullName evidence="1">Uncharacterized protein</fullName>
    </submittedName>
</protein>
<dbReference type="EMBL" id="AYYY01000005">
    <property type="protein sequence ID" value="KRM62434.1"/>
    <property type="molecule type" value="Genomic_DNA"/>
</dbReference>
<name>A0A0R2A7N3_9LACO</name>
<dbReference type="STRING" id="1423813.FC26_GL002007"/>
<organism evidence="1 2">
    <name type="scientific">Paucilactobacillus vaccinostercus DSM 20634</name>
    <dbReference type="NCBI Taxonomy" id="1423813"/>
    <lineage>
        <taxon>Bacteria</taxon>
        <taxon>Bacillati</taxon>
        <taxon>Bacillota</taxon>
        <taxon>Bacilli</taxon>
        <taxon>Lactobacillales</taxon>
        <taxon>Lactobacillaceae</taxon>
        <taxon>Paucilactobacillus</taxon>
    </lineage>
</organism>
<dbReference type="OrthoDB" id="2303045at2"/>
<dbReference type="RefSeq" id="WP_057777134.1">
    <property type="nucleotide sequence ID" value="NZ_AYYY01000005.1"/>
</dbReference>
<comment type="caution">
    <text evidence="1">The sequence shown here is derived from an EMBL/GenBank/DDBJ whole genome shotgun (WGS) entry which is preliminary data.</text>
</comment>